<dbReference type="Proteomes" id="UP001371305">
    <property type="component" value="Unassembled WGS sequence"/>
</dbReference>
<dbReference type="GO" id="GO:0016757">
    <property type="term" value="F:glycosyltransferase activity"/>
    <property type="evidence" value="ECO:0007669"/>
    <property type="project" value="UniProtKB-KW"/>
</dbReference>
<dbReference type="Pfam" id="PF13439">
    <property type="entry name" value="Glyco_transf_4"/>
    <property type="match status" value="1"/>
</dbReference>
<organism evidence="4 5">
    <name type="scientific">Luteolibacter soli</name>
    <dbReference type="NCBI Taxonomy" id="3135280"/>
    <lineage>
        <taxon>Bacteria</taxon>
        <taxon>Pseudomonadati</taxon>
        <taxon>Verrucomicrobiota</taxon>
        <taxon>Verrucomicrobiia</taxon>
        <taxon>Verrucomicrobiales</taxon>
        <taxon>Verrucomicrobiaceae</taxon>
        <taxon>Luteolibacter</taxon>
    </lineage>
</organism>
<feature type="domain" description="Glycosyltransferase subfamily 4-like N-terminal" evidence="3">
    <location>
        <begin position="14"/>
        <end position="201"/>
    </location>
</feature>
<accession>A0ABU9ASY7</accession>
<dbReference type="InterPro" id="IPR001296">
    <property type="entry name" value="Glyco_trans_1"/>
</dbReference>
<sequence length="787" mass="89459">MRVLQIFNRYFHIGGEELAVAQIREQLEAEHEVCEIIFDSRDWVAKRNWAERMGQAFLMAWNGQAIEEVERTIEDFKPDIILLHNLMPVGSTGLYLRLVRCGIPLIHFIHNFRPFSVNGYCWGGGRLQPAGLRKNFIPEILTGAWQESRLRTAWYAMQLWFLHATGSFSNIHGWIAISRFMRDTFVQSGIAPERIAVISHGWEPRCSEEELASSRHFPEEPCFLFLGRIAEEKGVRVLLDAWEIHKASQRPGRLVIAGDGPLAEEIGQRCEKLQQATCLPFVSGEDKLDLLRNCTALVAPSVWWEPLGLVIFEAYDFGKPVLAARSGGIVDHVEHGVSGWLHEPGDSRMLANHFNEASSSRLLCEQFGTRGRSTLLQRSRSEWLREFNTFARELLDRFPRKAELGTSTLSPSYRSTPLVIAMYLADQNPKLGRSLGISRMTQVLLKELASHEALELTGISSRSSIQLPEGSNATVMPWTTRGRFARVMTDHLHPLSYLGQRADVFYFPKGFLPRLYTMCSPSVVTIHDTIIQYYADHYPNWRTHMEYRYWASMLRHTLRHADGILTISEAAKGQIRDFMKRHGIPAKPITVTYEPCLYEEIPQPKFVAKDNYVLHLASREPHKRTAWLIRLWAEASVLRPDLPVLHVVGKVPEEVEELTATCPLIVRLPFLDDEALQSQFEKARALVFPSEIEGFGLPAVEAYFLGTPVCFTRGTSIEEVLGDASSCGGFDLQEPASLFVALNEVLNLSSEQVRNWGLTLRNKYASRVVASRMVEVFQQVSRRFANQ</sequence>
<dbReference type="PANTHER" id="PTHR46401">
    <property type="entry name" value="GLYCOSYLTRANSFERASE WBBK-RELATED"/>
    <property type="match status" value="1"/>
</dbReference>
<dbReference type="EMBL" id="JBBUKT010000003">
    <property type="protein sequence ID" value="MEK7950844.1"/>
    <property type="molecule type" value="Genomic_DNA"/>
</dbReference>
<evidence type="ECO:0000256" key="1">
    <source>
        <dbReference type="ARBA" id="ARBA00022679"/>
    </source>
</evidence>
<keyword evidence="5" id="KW-1185">Reference proteome</keyword>
<evidence type="ECO:0000259" key="3">
    <source>
        <dbReference type="Pfam" id="PF13439"/>
    </source>
</evidence>
<protein>
    <submittedName>
        <fullName evidence="4">Glycosyltransferase</fullName>
        <ecNumber evidence="4">2.4.-.-</ecNumber>
    </submittedName>
</protein>
<dbReference type="CDD" id="cd03801">
    <property type="entry name" value="GT4_PimA-like"/>
    <property type="match status" value="1"/>
</dbReference>
<feature type="domain" description="Glycosyl transferase family 1" evidence="2">
    <location>
        <begin position="601"/>
        <end position="726"/>
    </location>
</feature>
<keyword evidence="1 4" id="KW-0808">Transferase</keyword>
<dbReference type="Pfam" id="PF00534">
    <property type="entry name" value="Glycos_transf_1"/>
    <property type="match status" value="2"/>
</dbReference>
<reference evidence="4 5" key="1">
    <citation type="submission" date="2024-04" db="EMBL/GenBank/DDBJ databases">
        <title>Luteolibacter sp. isolated from soil.</title>
        <authorList>
            <person name="An J."/>
        </authorList>
    </citation>
    <scope>NUCLEOTIDE SEQUENCE [LARGE SCALE GENOMIC DNA]</scope>
    <source>
        <strain evidence="4 5">Y139</strain>
    </source>
</reference>
<name>A0ABU9ASY7_9BACT</name>
<comment type="caution">
    <text evidence="4">The sequence shown here is derived from an EMBL/GenBank/DDBJ whole genome shotgun (WGS) entry which is preliminary data.</text>
</comment>
<dbReference type="PANTHER" id="PTHR46401:SF2">
    <property type="entry name" value="GLYCOSYLTRANSFERASE WBBK-RELATED"/>
    <property type="match status" value="1"/>
</dbReference>
<evidence type="ECO:0000259" key="2">
    <source>
        <dbReference type="Pfam" id="PF00534"/>
    </source>
</evidence>
<dbReference type="EC" id="2.4.-.-" evidence="4"/>
<dbReference type="InterPro" id="IPR028098">
    <property type="entry name" value="Glyco_trans_4-like_N"/>
</dbReference>
<proteinExistence type="predicted"/>
<dbReference type="Gene3D" id="3.40.50.2000">
    <property type="entry name" value="Glycogen Phosphorylase B"/>
    <property type="match status" value="4"/>
</dbReference>
<keyword evidence="4" id="KW-0328">Glycosyltransferase</keyword>
<evidence type="ECO:0000313" key="4">
    <source>
        <dbReference type="EMBL" id="MEK7950844.1"/>
    </source>
</evidence>
<evidence type="ECO:0000313" key="5">
    <source>
        <dbReference type="Proteomes" id="UP001371305"/>
    </source>
</evidence>
<feature type="domain" description="Glycosyl transferase family 1" evidence="2">
    <location>
        <begin position="208"/>
        <end position="373"/>
    </location>
</feature>
<dbReference type="CDD" id="cd03809">
    <property type="entry name" value="GT4_MtfB-like"/>
    <property type="match status" value="1"/>
</dbReference>
<dbReference type="SUPFAM" id="SSF53756">
    <property type="entry name" value="UDP-Glycosyltransferase/glycogen phosphorylase"/>
    <property type="match status" value="2"/>
</dbReference>
<gene>
    <name evidence="4" type="ORF">WKV53_10070</name>
</gene>